<protein>
    <submittedName>
        <fullName evidence="2">Crp/Fnr family transcriptional regulator</fullName>
    </submittedName>
</protein>
<gene>
    <name evidence="2" type="ORF">ACFSAH_16400</name>
</gene>
<dbReference type="Gene3D" id="2.60.120.10">
    <property type="entry name" value="Jelly Rolls"/>
    <property type="match status" value="1"/>
</dbReference>
<reference evidence="3" key="1">
    <citation type="journal article" date="2019" name="Int. J. Syst. Evol. Microbiol.">
        <title>The Global Catalogue of Microorganisms (GCM) 10K type strain sequencing project: providing services to taxonomists for standard genome sequencing and annotation.</title>
        <authorList>
            <consortium name="The Broad Institute Genomics Platform"/>
            <consortium name="The Broad Institute Genome Sequencing Center for Infectious Disease"/>
            <person name="Wu L."/>
            <person name="Ma J."/>
        </authorList>
    </citation>
    <scope>NUCLEOTIDE SEQUENCE [LARGE SCALE GENOMIC DNA]</scope>
    <source>
        <strain evidence="3">CCUG 53762</strain>
    </source>
</reference>
<dbReference type="SUPFAM" id="SSF51206">
    <property type="entry name" value="cAMP-binding domain-like"/>
    <property type="match status" value="1"/>
</dbReference>
<evidence type="ECO:0000313" key="3">
    <source>
        <dbReference type="Proteomes" id="UP001597118"/>
    </source>
</evidence>
<evidence type="ECO:0000259" key="1">
    <source>
        <dbReference type="PROSITE" id="PS50042"/>
    </source>
</evidence>
<accession>A0ABW4IFD0</accession>
<dbReference type="InterPro" id="IPR050397">
    <property type="entry name" value="Env_Response_Regulators"/>
</dbReference>
<evidence type="ECO:0000313" key="2">
    <source>
        <dbReference type="EMBL" id="MFD1631456.1"/>
    </source>
</evidence>
<organism evidence="2 3">
    <name type="scientific">Pseudopedobacter beijingensis</name>
    <dbReference type="NCBI Taxonomy" id="1207056"/>
    <lineage>
        <taxon>Bacteria</taxon>
        <taxon>Pseudomonadati</taxon>
        <taxon>Bacteroidota</taxon>
        <taxon>Sphingobacteriia</taxon>
        <taxon>Sphingobacteriales</taxon>
        <taxon>Sphingobacteriaceae</taxon>
        <taxon>Pseudopedobacter</taxon>
    </lineage>
</organism>
<name>A0ABW4IFD0_9SPHI</name>
<keyword evidence="3" id="KW-1185">Reference proteome</keyword>
<dbReference type="PANTHER" id="PTHR24567">
    <property type="entry name" value="CRP FAMILY TRANSCRIPTIONAL REGULATORY PROTEIN"/>
    <property type="match status" value="1"/>
</dbReference>
<dbReference type="CDD" id="cd00038">
    <property type="entry name" value="CAP_ED"/>
    <property type="match status" value="1"/>
</dbReference>
<dbReference type="Pfam" id="PF00027">
    <property type="entry name" value="cNMP_binding"/>
    <property type="match status" value="1"/>
</dbReference>
<feature type="domain" description="Cyclic nucleotide-binding" evidence="1">
    <location>
        <begin position="9"/>
        <end position="113"/>
    </location>
</feature>
<proteinExistence type="predicted"/>
<dbReference type="EMBL" id="JBHUDG010000047">
    <property type="protein sequence ID" value="MFD1631456.1"/>
    <property type="molecule type" value="Genomic_DNA"/>
</dbReference>
<dbReference type="PANTHER" id="PTHR24567:SF76">
    <property type="entry name" value="CYCLIC NUCLEOTIDE-BINDING DOMAIN PROTEIN"/>
    <property type="match status" value="1"/>
</dbReference>
<comment type="caution">
    <text evidence="2">The sequence shown here is derived from an EMBL/GenBank/DDBJ whole genome shotgun (WGS) entry which is preliminary data.</text>
</comment>
<dbReference type="PROSITE" id="PS50042">
    <property type="entry name" value="CNMP_BINDING_3"/>
    <property type="match status" value="1"/>
</dbReference>
<dbReference type="InterPro" id="IPR018490">
    <property type="entry name" value="cNMP-bd_dom_sf"/>
</dbReference>
<dbReference type="InterPro" id="IPR000595">
    <property type="entry name" value="cNMP-bd_dom"/>
</dbReference>
<dbReference type="InterPro" id="IPR014710">
    <property type="entry name" value="RmlC-like_jellyroll"/>
</dbReference>
<sequence>MKFIAAIREILNINEELENSIKESFKKKSFPKNHCIHEYGNVATCMFFIEEGLCRTYYINENGKDLTYNFYKEGDFMTIAESFFDQKPSRYSIETLEEVNLYYIQFSDLEDLLNRYPILERMKSHVLQYFLLIVSSRVIALQFQTAQQRYDTLITQDPEILQRASLGYIASYLGITQETLSRIRAKK</sequence>
<dbReference type="RefSeq" id="WP_379663822.1">
    <property type="nucleotide sequence ID" value="NZ_JBHUDG010000047.1"/>
</dbReference>
<dbReference type="Proteomes" id="UP001597118">
    <property type="component" value="Unassembled WGS sequence"/>
</dbReference>